<dbReference type="PROSITE" id="PS51257">
    <property type="entry name" value="PROKAR_LIPOPROTEIN"/>
    <property type="match status" value="1"/>
</dbReference>
<gene>
    <name evidence="2" type="ORF">FHS83_002762</name>
</gene>
<feature type="chain" id="PRO_5032361253" evidence="1">
    <location>
        <begin position="20"/>
        <end position="114"/>
    </location>
</feature>
<evidence type="ECO:0000313" key="3">
    <source>
        <dbReference type="Proteomes" id="UP000570514"/>
    </source>
</evidence>
<comment type="caution">
    <text evidence="2">The sequence shown here is derived from an EMBL/GenBank/DDBJ whole genome shotgun (WGS) entry which is preliminary data.</text>
</comment>
<accession>A0A846N0H1</accession>
<organism evidence="2 3">
    <name type="scientific">Rhizomicrobium palustre</name>
    <dbReference type="NCBI Taxonomy" id="189966"/>
    <lineage>
        <taxon>Bacteria</taxon>
        <taxon>Pseudomonadati</taxon>
        <taxon>Pseudomonadota</taxon>
        <taxon>Alphaproteobacteria</taxon>
        <taxon>Micropepsales</taxon>
        <taxon>Micropepsaceae</taxon>
        <taxon>Rhizomicrobium</taxon>
    </lineage>
</organism>
<dbReference type="Proteomes" id="UP000570514">
    <property type="component" value="Unassembled WGS sequence"/>
</dbReference>
<keyword evidence="1" id="KW-0732">Signal</keyword>
<evidence type="ECO:0000256" key="1">
    <source>
        <dbReference type="SAM" id="SignalP"/>
    </source>
</evidence>
<feature type="signal peptide" evidence="1">
    <location>
        <begin position="1"/>
        <end position="19"/>
    </location>
</feature>
<protein>
    <submittedName>
        <fullName evidence="2">Uncharacterized protein</fullName>
    </submittedName>
</protein>
<name>A0A846N0H1_9PROT</name>
<dbReference type="EMBL" id="JAASRM010000001">
    <property type="protein sequence ID" value="NIK89444.1"/>
    <property type="molecule type" value="Genomic_DNA"/>
</dbReference>
<proteinExistence type="predicted"/>
<evidence type="ECO:0000313" key="2">
    <source>
        <dbReference type="EMBL" id="NIK89444.1"/>
    </source>
</evidence>
<keyword evidence="3" id="KW-1185">Reference proteome</keyword>
<dbReference type="AlphaFoldDB" id="A0A846N0H1"/>
<sequence>MRKVKLFCVTVLLAGACYAAPADEDKQIKALMLRQDILAVNNIAKPEDFVPDKDPNTLQVVFISDPNAKSSVSEDGEVVFMNPDLPVNVQNALTYEAFRRKLKQLQATGQATEK</sequence>
<dbReference type="RefSeq" id="WP_167083531.1">
    <property type="nucleotide sequence ID" value="NZ_BAAADC010000001.1"/>
</dbReference>
<reference evidence="2 3" key="1">
    <citation type="submission" date="2020-03" db="EMBL/GenBank/DDBJ databases">
        <title>Genomic Encyclopedia of Type Strains, Phase IV (KMG-IV): sequencing the most valuable type-strain genomes for metagenomic binning, comparative biology and taxonomic classification.</title>
        <authorList>
            <person name="Goeker M."/>
        </authorList>
    </citation>
    <scope>NUCLEOTIDE SEQUENCE [LARGE SCALE GENOMIC DNA]</scope>
    <source>
        <strain evidence="2 3">DSM 19867</strain>
    </source>
</reference>